<reference evidence="5" key="1">
    <citation type="journal article" date="2019" name="Int. J. Syst. Evol. Microbiol.">
        <title>The Global Catalogue of Microorganisms (GCM) 10K type strain sequencing project: providing services to taxonomists for standard genome sequencing and annotation.</title>
        <authorList>
            <consortium name="The Broad Institute Genomics Platform"/>
            <consortium name="The Broad Institute Genome Sequencing Center for Infectious Disease"/>
            <person name="Wu L."/>
            <person name="Ma J."/>
        </authorList>
    </citation>
    <scope>NUCLEOTIDE SEQUENCE [LARGE SCALE GENOMIC DNA]</scope>
    <source>
        <strain evidence="5">KCTC 12847</strain>
    </source>
</reference>
<dbReference type="RefSeq" id="WP_019019776.1">
    <property type="nucleotide sequence ID" value="NZ_BMXD01000010.1"/>
</dbReference>
<accession>A0ABV7M306</accession>
<comment type="caution">
    <text evidence="4">The sequence shown here is derived from an EMBL/GenBank/DDBJ whole genome shotgun (WGS) entry which is preliminary data.</text>
</comment>
<dbReference type="Gene3D" id="2.60.40.10">
    <property type="entry name" value="Immunoglobulins"/>
    <property type="match status" value="1"/>
</dbReference>
<feature type="compositionally biased region" description="Basic and acidic residues" evidence="1">
    <location>
        <begin position="78"/>
        <end position="89"/>
    </location>
</feature>
<keyword evidence="2" id="KW-0732">Signal</keyword>
<dbReference type="Pfam" id="PF13511">
    <property type="entry name" value="DUF4124"/>
    <property type="match status" value="1"/>
</dbReference>
<sequence length="210" mass="22781">MRRLSCLLLGTLLPWASLDAATVYRYTDEQGNVVFTDQPRGNSEKIKLEPLTVVPSLEATAPAASSAPSSNDTGQAERSSRPRTSESRPGEPFMPYSTFQIASPQDEATLQTGYGGNVQVELDVDPDLRPDHRVRLLVDGEISQSAMHTRAFMLTNLDRGEHSLQAELLDASGQVRHRSAPVTLYVHRASANSPANPSNLSGLPRNDSGN</sequence>
<feature type="signal peptide" evidence="2">
    <location>
        <begin position="1"/>
        <end position="20"/>
    </location>
</feature>
<dbReference type="InterPro" id="IPR013783">
    <property type="entry name" value="Ig-like_fold"/>
</dbReference>
<protein>
    <submittedName>
        <fullName evidence="4">DUF4124 domain-containing protein</fullName>
    </submittedName>
</protein>
<feature type="region of interest" description="Disordered" evidence="1">
    <location>
        <begin position="189"/>
        <end position="210"/>
    </location>
</feature>
<evidence type="ECO:0000259" key="3">
    <source>
        <dbReference type="Pfam" id="PF13511"/>
    </source>
</evidence>
<dbReference type="InterPro" id="IPR025392">
    <property type="entry name" value="DUF4124"/>
</dbReference>
<feature type="compositionally biased region" description="Low complexity" evidence="1">
    <location>
        <begin position="189"/>
        <end position="199"/>
    </location>
</feature>
<proteinExistence type="predicted"/>
<dbReference type="EMBL" id="JBHRUH010000019">
    <property type="protein sequence ID" value="MFC3292830.1"/>
    <property type="molecule type" value="Genomic_DNA"/>
</dbReference>
<feature type="chain" id="PRO_5045219430" evidence="2">
    <location>
        <begin position="21"/>
        <end position="210"/>
    </location>
</feature>
<organism evidence="4 5">
    <name type="scientific">Modicisalibacter luteus</name>
    <dbReference type="NCBI Taxonomy" id="453962"/>
    <lineage>
        <taxon>Bacteria</taxon>
        <taxon>Pseudomonadati</taxon>
        <taxon>Pseudomonadota</taxon>
        <taxon>Gammaproteobacteria</taxon>
        <taxon>Oceanospirillales</taxon>
        <taxon>Halomonadaceae</taxon>
        <taxon>Modicisalibacter</taxon>
    </lineage>
</organism>
<evidence type="ECO:0000256" key="1">
    <source>
        <dbReference type="SAM" id="MobiDB-lite"/>
    </source>
</evidence>
<dbReference type="Proteomes" id="UP001595640">
    <property type="component" value="Unassembled WGS sequence"/>
</dbReference>
<feature type="domain" description="DUF4124" evidence="3">
    <location>
        <begin position="16"/>
        <end position="66"/>
    </location>
</feature>
<gene>
    <name evidence="4" type="ORF">ACFOEI_12230</name>
</gene>
<evidence type="ECO:0000256" key="2">
    <source>
        <dbReference type="SAM" id="SignalP"/>
    </source>
</evidence>
<feature type="compositionally biased region" description="Low complexity" evidence="1">
    <location>
        <begin position="60"/>
        <end position="70"/>
    </location>
</feature>
<evidence type="ECO:0000313" key="5">
    <source>
        <dbReference type="Proteomes" id="UP001595640"/>
    </source>
</evidence>
<feature type="region of interest" description="Disordered" evidence="1">
    <location>
        <begin position="60"/>
        <end position="97"/>
    </location>
</feature>
<name>A0ABV7M306_9GAMM</name>
<evidence type="ECO:0000313" key="4">
    <source>
        <dbReference type="EMBL" id="MFC3292830.1"/>
    </source>
</evidence>
<keyword evidence="5" id="KW-1185">Reference proteome</keyword>